<keyword evidence="3" id="KW-0677">Repeat</keyword>
<evidence type="ECO:0000256" key="1">
    <source>
        <dbReference type="ARBA" id="ARBA00004496"/>
    </source>
</evidence>
<dbReference type="PANTHER" id="PTHR46227:SF3">
    <property type="entry name" value="GLUTAMATE RECEPTOR-INTERACTING PROTEIN 1"/>
    <property type="match status" value="1"/>
</dbReference>
<sequence>MYPIPAPGFQASGYSFHSHEWRNAKPSQGSLSPVSTRQRHNILADLGLSDDEWDRPTASGFTVGHDGTEPDQEENFWSQALEDLETCGQSGILRELEVNKETKWPNTSTVSFIKVDLKWQRTCTVSFITVEYLHNTDKPTHLLDQWLYLYSNILVKKSSQLSPFTSSVPIPSTSCFGVLFFSIA</sequence>
<dbReference type="PANTHER" id="PTHR46227">
    <property type="entry name" value="GLUTAMATE RECEPTOR-INTERACTING PROTEIN GRIP"/>
    <property type="match status" value="1"/>
</dbReference>
<proteinExistence type="predicted"/>
<name>A0A4W5K5Y1_9TELE</name>
<accession>A0A4W5K5Y1</accession>
<dbReference type="GeneTree" id="ENSGT01050000247529"/>
<organism evidence="4 5">
    <name type="scientific">Hucho hucho</name>
    <name type="common">huchen</name>
    <dbReference type="NCBI Taxonomy" id="62062"/>
    <lineage>
        <taxon>Eukaryota</taxon>
        <taxon>Metazoa</taxon>
        <taxon>Chordata</taxon>
        <taxon>Craniata</taxon>
        <taxon>Vertebrata</taxon>
        <taxon>Euteleostomi</taxon>
        <taxon>Actinopterygii</taxon>
        <taxon>Neopterygii</taxon>
        <taxon>Teleostei</taxon>
        <taxon>Protacanthopterygii</taxon>
        <taxon>Salmoniformes</taxon>
        <taxon>Salmonidae</taxon>
        <taxon>Salmoninae</taxon>
        <taxon>Hucho</taxon>
    </lineage>
</organism>
<dbReference type="GO" id="GO:0005737">
    <property type="term" value="C:cytoplasm"/>
    <property type="evidence" value="ECO:0007669"/>
    <property type="project" value="UniProtKB-SubCell"/>
</dbReference>
<evidence type="ECO:0000313" key="4">
    <source>
        <dbReference type="Ensembl" id="ENSHHUP00000012738.1"/>
    </source>
</evidence>
<protein>
    <submittedName>
        <fullName evidence="4">Uncharacterized protein</fullName>
    </submittedName>
</protein>
<dbReference type="InterPro" id="IPR043545">
    <property type="entry name" value="GRIP1/2"/>
</dbReference>
<comment type="subcellular location">
    <subcellularLocation>
        <location evidence="1">Cytoplasm</location>
    </subcellularLocation>
</comment>
<evidence type="ECO:0000256" key="3">
    <source>
        <dbReference type="ARBA" id="ARBA00022737"/>
    </source>
</evidence>
<reference evidence="4" key="3">
    <citation type="submission" date="2025-09" db="UniProtKB">
        <authorList>
            <consortium name="Ensembl"/>
        </authorList>
    </citation>
    <scope>IDENTIFICATION</scope>
</reference>
<dbReference type="AlphaFoldDB" id="A0A4W5K5Y1"/>
<keyword evidence="2" id="KW-0963">Cytoplasm</keyword>
<evidence type="ECO:0000313" key="5">
    <source>
        <dbReference type="Proteomes" id="UP000314982"/>
    </source>
</evidence>
<dbReference type="GO" id="GO:0098887">
    <property type="term" value="P:neurotransmitter receptor transport, endosome to postsynaptic membrane"/>
    <property type="evidence" value="ECO:0007669"/>
    <property type="project" value="TreeGrafter"/>
</dbReference>
<dbReference type="Proteomes" id="UP000314982">
    <property type="component" value="Unassembled WGS sequence"/>
</dbReference>
<keyword evidence="5" id="KW-1185">Reference proteome</keyword>
<dbReference type="STRING" id="62062.ENSHHUP00000012738"/>
<evidence type="ECO:0000256" key="2">
    <source>
        <dbReference type="ARBA" id="ARBA00022490"/>
    </source>
</evidence>
<reference evidence="4" key="2">
    <citation type="submission" date="2025-08" db="UniProtKB">
        <authorList>
            <consortium name="Ensembl"/>
        </authorList>
    </citation>
    <scope>IDENTIFICATION</scope>
</reference>
<dbReference type="Ensembl" id="ENSHHUT00000013151.1">
    <property type="protein sequence ID" value="ENSHHUP00000012738.1"/>
    <property type="gene ID" value="ENSHHUG00000007812.1"/>
</dbReference>
<reference evidence="5" key="1">
    <citation type="submission" date="2018-06" db="EMBL/GenBank/DDBJ databases">
        <title>Genome assembly of Danube salmon.</title>
        <authorList>
            <person name="Macqueen D.J."/>
            <person name="Gundappa M.K."/>
        </authorList>
    </citation>
    <scope>NUCLEOTIDE SEQUENCE [LARGE SCALE GENOMIC DNA]</scope>
</reference>